<accession>A0A381VNW6</accession>
<protein>
    <recommendedName>
        <fullName evidence="2">Nitrate reductase molybdenum cofactor assembly chaperone</fullName>
    </recommendedName>
</protein>
<dbReference type="EMBL" id="UINC01009357">
    <property type="protein sequence ID" value="SVA41972.1"/>
    <property type="molecule type" value="Genomic_DNA"/>
</dbReference>
<name>A0A381VNW6_9ZZZZ</name>
<dbReference type="InterPro" id="IPR003765">
    <property type="entry name" value="NO3_reductase_chaperone_NarJ"/>
</dbReference>
<proteinExistence type="predicted"/>
<sequence>MSSTESKLKQHMESNQILKDVYSLMAELWCSPSEMNAKKDEIKKDSKGVIKKLENIDKESATLLRKFLEENTISDESYIDLFELDPQCALYLGSHKYDEPKMCANAAVSDRNKYMIELKAIYKHFRKIPDEKELPDYLPLMIDFLSLTIELKDDSVRGKFIKEYLLPFLPLIHSKLKELKTPYVYLIDALDKIINIDLKTNPMLKKSEQKMEESHVG</sequence>
<dbReference type="GO" id="GO:0042128">
    <property type="term" value="P:nitrate assimilation"/>
    <property type="evidence" value="ECO:0007669"/>
    <property type="project" value="TreeGrafter"/>
</dbReference>
<dbReference type="NCBIfam" id="TIGR00684">
    <property type="entry name" value="narJ"/>
    <property type="match status" value="1"/>
</dbReference>
<dbReference type="InterPro" id="IPR036411">
    <property type="entry name" value="TorD-like_sf"/>
</dbReference>
<dbReference type="PANTHER" id="PTHR43680">
    <property type="entry name" value="NITRATE REDUCTASE MOLYBDENUM COFACTOR ASSEMBLY CHAPERONE"/>
    <property type="match status" value="1"/>
</dbReference>
<dbReference type="GO" id="GO:0051131">
    <property type="term" value="P:chaperone-mediated protein complex assembly"/>
    <property type="evidence" value="ECO:0007669"/>
    <property type="project" value="InterPro"/>
</dbReference>
<evidence type="ECO:0000313" key="1">
    <source>
        <dbReference type="EMBL" id="SVA41972.1"/>
    </source>
</evidence>
<gene>
    <name evidence="1" type="ORF">METZ01_LOCUS94826</name>
</gene>
<reference evidence="1" key="1">
    <citation type="submission" date="2018-05" db="EMBL/GenBank/DDBJ databases">
        <authorList>
            <person name="Lanie J.A."/>
            <person name="Ng W.-L."/>
            <person name="Kazmierczak K.M."/>
            <person name="Andrzejewski T.M."/>
            <person name="Davidsen T.M."/>
            <person name="Wayne K.J."/>
            <person name="Tettelin H."/>
            <person name="Glass J.I."/>
            <person name="Rusch D."/>
            <person name="Podicherti R."/>
            <person name="Tsui H.-C.T."/>
            <person name="Winkler M.E."/>
        </authorList>
    </citation>
    <scope>NUCLEOTIDE SEQUENCE</scope>
</reference>
<organism evidence="1">
    <name type="scientific">marine metagenome</name>
    <dbReference type="NCBI Taxonomy" id="408172"/>
    <lineage>
        <taxon>unclassified sequences</taxon>
        <taxon>metagenomes</taxon>
        <taxon>ecological metagenomes</taxon>
    </lineage>
</organism>
<dbReference type="AlphaFoldDB" id="A0A381VNW6"/>
<dbReference type="SUPFAM" id="SSF89155">
    <property type="entry name" value="TorD-like"/>
    <property type="match status" value="1"/>
</dbReference>
<dbReference type="PANTHER" id="PTHR43680:SF2">
    <property type="entry name" value="NITRATE REDUCTASE MOLYBDENUM COFACTOR ASSEMBLY CHAPERONE NARJ"/>
    <property type="match status" value="1"/>
</dbReference>
<dbReference type="Gene3D" id="1.10.3480.10">
    <property type="entry name" value="TorD-like"/>
    <property type="match status" value="1"/>
</dbReference>
<dbReference type="GO" id="GO:0016530">
    <property type="term" value="F:metallochaperone activity"/>
    <property type="evidence" value="ECO:0007669"/>
    <property type="project" value="TreeGrafter"/>
</dbReference>
<dbReference type="GO" id="GO:0051082">
    <property type="term" value="F:unfolded protein binding"/>
    <property type="evidence" value="ECO:0007669"/>
    <property type="project" value="InterPro"/>
</dbReference>
<evidence type="ECO:0008006" key="2">
    <source>
        <dbReference type="Google" id="ProtNLM"/>
    </source>
</evidence>